<evidence type="ECO:0000256" key="6">
    <source>
        <dbReference type="ARBA" id="ARBA00022516"/>
    </source>
</evidence>
<evidence type="ECO:0000256" key="10">
    <source>
        <dbReference type="ARBA" id="ARBA00022842"/>
    </source>
</evidence>
<evidence type="ECO:0000313" key="21">
    <source>
        <dbReference type="Proteomes" id="UP000789405"/>
    </source>
</evidence>
<evidence type="ECO:0000256" key="11">
    <source>
        <dbReference type="ARBA" id="ARBA00022989"/>
    </source>
</evidence>
<protein>
    <recommendedName>
        <fullName evidence="5 16">CDP-diacylglycerol--inositol 3-phosphatidyltransferase</fullName>
        <ecNumber evidence="5 16">2.7.8.11</ecNumber>
    </recommendedName>
</protein>
<dbReference type="PROSITE" id="PS00379">
    <property type="entry name" value="CDP_ALCOHOL_P_TRANSF"/>
    <property type="match status" value="1"/>
</dbReference>
<comment type="cofactor">
    <cofactor evidence="1">
        <name>Mn(2+)</name>
        <dbReference type="ChEBI" id="CHEBI:29035"/>
    </cofactor>
</comment>
<evidence type="ECO:0000256" key="16">
    <source>
        <dbReference type="PIRNR" id="PIRNR000848"/>
    </source>
</evidence>
<evidence type="ECO:0000256" key="14">
    <source>
        <dbReference type="ARBA" id="ARBA00023209"/>
    </source>
</evidence>
<reference evidence="20" key="1">
    <citation type="submission" date="2021-06" db="EMBL/GenBank/DDBJ databases">
        <authorList>
            <person name="Kallberg Y."/>
            <person name="Tangrot J."/>
            <person name="Rosling A."/>
        </authorList>
    </citation>
    <scope>NUCLEOTIDE SEQUENCE</scope>
    <source>
        <strain evidence="20">MA453B</strain>
    </source>
</reference>
<evidence type="ECO:0000256" key="12">
    <source>
        <dbReference type="ARBA" id="ARBA00023098"/>
    </source>
</evidence>
<evidence type="ECO:0000256" key="9">
    <source>
        <dbReference type="ARBA" id="ARBA00022723"/>
    </source>
</evidence>
<proteinExistence type="inferred from homology"/>
<feature type="transmembrane region" description="Helical" evidence="18">
    <location>
        <begin position="104"/>
        <end position="124"/>
    </location>
</feature>
<keyword evidence="19" id="KW-0732">Signal</keyword>
<dbReference type="InterPro" id="IPR043130">
    <property type="entry name" value="CDP-OH_PTrfase_TM_dom"/>
</dbReference>
<comment type="cofactor">
    <cofactor evidence="2">
        <name>Mg(2+)</name>
        <dbReference type="ChEBI" id="CHEBI:18420"/>
    </cofactor>
</comment>
<dbReference type="GO" id="GO:0003881">
    <property type="term" value="F:CDP-diacylglycerol-inositol 3-phosphatidyltransferase activity"/>
    <property type="evidence" value="ECO:0007669"/>
    <property type="project" value="UniProtKB-UniRule"/>
</dbReference>
<dbReference type="InterPro" id="IPR048254">
    <property type="entry name" value="CDP_ALCOHOL_P_TRANSF_CS"/>
</dbReference>
<evidence type="ECO:0000256" key="19">
    <source>
        <dbReference type="SAM" id="SignalP"/>
    </source>
</evidence>
<dbReference type="PANTHER" id="PTHR15362">
    <property type="entry name" value="PHOSPHATIDYLINOSITOL SYNTHASE"/>
    <property type="match status" value="1"/>
</dbReference>
<evidence type="ECO:0000313" key="20">
    <source>
        <dbReference type="EMBL" id="CAG8571955.1"/>
    </source>
</evidence>
<keyword evidence="6 16" id="KW-0444">Lipid biosynthesis</keyword>
<dbReference type="Proteomes" id="UP000789405">
    <property type="component" value="Unassembled WGS sequence"/>
</dbReference>
<feature type="signal peptide" evidence="19">
    <location>
        <begin position="1"/>
        <end position="23"/>
    </location>
</feature>
<evidence type="ECO:0000256" key="7">
    <source>
        <dbReference type="ARBA" id="ARBA00022679"/>
    </source>
</evidence>
<keyword evidence="13 16" id="KW-0472">Membrane</keyword>
<dbReference type="GO" id="GO:0006661">
    <property type="term" value="P:phosphatidylinositol biosynthetic process"/>
    <property type="evidence" value="ECO:0007669"/>
    <property type="project" value="TreeGrafter"/>
</dbReference>
<dbReference type="EMBL" id="CAJVPY010002783">
    <property type="protein sequence ID" value="CAG8571955.1"/>
    <property type="molecule type" value="Genomic_DNA"/>
</dbReference>
<keyword evidence="14 16" id="KW-0594">Phospholipid biosynthesis</keyword>
<evidence type="ECO:0000256" key="8">
    <source>
        <dbReference type="ARBA" id="ARBA00022692"/>
    </source>
</evidence>
<dbReference type="InterPro" id="IPR000462">
    <property type="entry name" value="CDP-OH_P_trans"/>
</dbReference>
<comment type="similarity">
    <text evidence="4 16 17">Belongs to the CDP-alcohol phosphatidyltransferase class-I family.</text>
</comment>
<keyword evidence="7 16" id="KW-0808">Transferase</keyword>
<name>A0A9N9BL82_9GLOM</name>
<feature type="chain" id="PRO_5040424636" description="CDP-diacylglycerol--inositol 3-phosphatidyltransferase" evidence="19">
    <location>
        <begin position="24"/>
        <end position="183"/>
    </location>
</feature>
<dbReference type="Pfam" id="PF01066">
    <property type="entry name" value="CDP-OH_P_transf"/>
    <property type="match status" value="1"/>
</dbReference>
<evidence type="ECO:0000256" key="17">
    <source>
        <dbReference type="RuleBase" id="RU003750"/>
    </source>
</evidence>
<feature type="transmembrane region" description="Helical" evidence="18">
    <location>
        <begin position="130"/>
        <end position="150"/>
    </location>
</feature>
<sequence>MPFSPWTCMMLYTISCLLDAVDGNAARYFNQCTKFGVVLDMVTDRSSTSCLLCYLSSAYPSWRIIFQLLISLDLSSHYMHMYSHKKISESSNRMLRVYYSDNRVLFAVCAFNELFFVALYLLSFEGQSTFPQWSIFPLYILALFSFPICAGKQVINIIQLVGASQSLAKVDIEDRQMAAKKIS</sequence>
<evidence type="ECO:0000256" key="1">
    <source>
        <dbReference type="ARBA" id="ARBA00001936"/>
    </source>
</evidence>
<evidence type="ECO:0000256" key="4">
    <source>
        <dbReference type="ARBA" id="ARBA00010441"/>
    </source>
</evidence>
<dbReference type="GO" id="GO:0005794">
    <property type="term" value="C:Golgi apparatus"/>
    <property type="evidence" value="ECO:0007669"/>
    <property type="project" value="TreeGrafter"/>
</dbReference>
<evidence type="ECO:0000256" key="2">
    <source>
        <dbReference type="ARBA" id="ARBA00001946"/>
    </source>
</evidence>
<comment type="subcellular location">
    <subcellularLocation>
        <location evidence="3">Membrane</location>
        <topology evidence="3">Multi-pass membrane protein</topology>
    </subcellularLocation>
</comment>
<dbReference type="OrthoDB" id="10251079at2759"/>
<keyword evidence="15 16" id="KW-1208">Phospholipid metabolism</keyword>
<evidence type="ECO:0000256" key="5">
    <source>
        <dbReference type="ARBA" id="ARBA00013212"/>
    </source>
</evidence>
<dbReference type="PANTHER" id="PTHR15362:SF4">
    <property type="entry name" value="CDP-DIACYLGLYCEROL--INOSITOL 3-PHOSPHATIDYLTRANSFERASE"/>
    <property type="match status" value="1"/>
</dbReference>
<evidence type="ECO:0000256" key="18">
    <source>
        <dbReference type="SAM" id="Phobius"/>
    </source>
</evidence>
<dbReference type="InterPro" id="IPR014387">
    <property type="entry name" value="CDP_diag_ino_3_P_euk"/>
</dbReference>
<dbReference type="EC" id="2.7.8.11" evidence="5 16"/>
<gene>
    <name evidence="20" type="ORF">DERYTH_LOCUS6252</name>
</gene>
<accession>A0A9N9BL82</accession>
<evidence type="ECO:0000256" key="13">
    <source>
        <dbReference type="ARBA" id="ARBA00023136"/>
    </source>
</evidence>
<keyword evidence="9" id="KW-0479">Metal-binding</keyword>
<dbReference type="PIRSF" id="PIRSF000848">
    <property type="entry name" value="CDP_diag_ino_3_P"/>
    <property type="match status" value="1"/>
</dbReference>
<keyword evidence="12 16" id="KW-0443">Lipid metabolism</keyword>
<organism evidence="20 21">
    <name type="scientific">Dentiscutata erythropus</name>
    <dbReference type="NCBI Taxonomy" id="1348616"/>
    <lineage>
        <taxon>Eukaryota</taxon>
        <taxon>Fungi</taxon>
        <taxon>Fungi incertae sedis</taxon>
        <taxon>Mucoromycota</taxon>
        <taxon>Glomeromycotina</taxon>
        <taxon>Glomeromycetes</taxon>
        <taxon>Diversisporales</taxon>
        <taxon>Gigasporaceae</taxon>
        <taxon>Dentiscutata</taxon>
    </lineage>
</organism>
<dbReference type="AlphaFoldDB" id="A0A9N9BL82"/>
<evidence type="ECO:0000256" key="3">
    <source>
        <dbReference type="ARBA" id="ARBA00004141"/>
    </source>
</evidence>
<keyword evidence="8 18" id="KW-0812">Transmembrane</keyword>
<comment type="catalytic activity">
    <reaction evidence="16">
        <text>a CDP-1,2-diacyl-sn-glycerol + myo-inositol = a 1,2-diacyl-sn-glycero-3-phospho-(1D-myo-inositol) + CMP + H(+)</text>
        <dbReference type="Rhea" id="RHEA:11580"/>
        <dbReference type="ChEBI" id="CHEBI:15378"/>
        <dbReference type="ChEBI" id="CHEBI:17268"/>
        <dbReference type="ChEBI" id="CHEBI:57880"/>
        <dbReference type="ChEBI" id="CHEBI:58332"/>
        <dbReference type="ChEBI" id="CHEBI:60377"/>
        <dbReference type="EC" id="2.7.8.11"/>
    </reaction>
</comment>
<keyword evidence="11 18" id="KW-1133">Transmembrane helix</keyword>
<dbReference type="GO" id="GO:0016020">
    <property type="term" value="C:membrane"/>
    <property type="evidence" value="ECO:0007669"/>
    <property type="project" value="UniProtKB-SubCell"/>
</dbReference>
<dbReference type="Gene3D" id="1.20.120.1760">
    <property type="match status" value="1"/>
</dbReference>
<dbReference type="GO" id="GO:0046872">
    <property type="term" value="F:metal ion binding"/>
    <property type="evidence" value="ECO:0007669"/>
    <property type="project" value="UniProtKB-KW"/>
</dbReference>
<comment type="caution">
    <text evidence="20">The sequence shown here is derived from an EMBL/GenBank/DDBJ whole genome shotgun (WGS) entry which is preliminary data.</text>
</comment>
<keyword evidence="21" id="KW-1185">Reference proteome</keyword>
<keyword evidence="10" id="KW-0460">Magnesium</keyword>
<evidence type="ECO:0000256" key="15">
    <source>
        <dbReference type="ARBA" id="ARBA00023264"/>
    </source>
</evidence>